<accession>A0A1X0NSQ5</accession>
<dbReference type="SMART" id="SM00271">
    <property type="entry name" value="DnaJ"/>
    <property type="match status" value="1"/>
</dbReference>
<gene>
    <name evidence="3" type="ORF">TM35_000231900</name>
</gene>
<feature type="region of interest" description="Disordered" evidence="1">
    <location>
        <begin position="88"/>
        <end position="112"/>
    </location>
</feature>
<name>A0A1X0NSQ5_9TRYP</name>
<dbReference type="Proteomes" id="UP000192257">
    <property type="component" value="Unassembled WGS sequence"/>
</dbReference>
<keyword evidence="4" id="KW-1185">Reference proteome</keyword>
<dbReference type="InterPro" id="IPR036869">
    <property type="entry name" value="J_dom_sf"/>
</dbReference>
<dbReference type="OrthoDB" id="10250354at2759"/>
<evidence type="ECO:0000313" key="3">
    <source>
        <dbReference type="EMBL" id="ORC87219.1"/>
    </source>
</evidence>
<organism evidence="3 4">
    <name type="scientific">Trypanosoma theileri</name>
    <dbReference type="NCBI Taxonomy" id="67003"/>
    <lineage>
        <taxon>Eukaryota</taxon>
        <taxon>Discoba</taxon>
        <taxon>Euglenozoa</taxon>
        <taxon>Kinetoplastea</taxon>
        <taxon>Metakinetoplastina</taxon>
        <taxon>Trypanosomatida</taxon>
        <taxon>Trypanosomatidae</taxon>
        <taxon>Trypanosoma</taxon>
    </lineage>
</organism>
<dbReference type="SUPFAM" id="SSF46565">
    <property type="entry name" value="Chaperone J-domain"/>
    <property type="match status" value="1"/>
</dbReference>
<reference evidence="3 4" key="1">
    <citation type="submission" date="2017-03" db="EMBL/GenBank/DDBJ databases">
        <title>An alternative strategy for trypanosome survival in the mammalian bloodstream revealed through genome and transcriptome analysis of the ubiquitous bovine parasite Trypanosoma (Megatrypanum) theileri.</title>
        <authorList>
            <person name="Kelly S."/>
            <person name="Ivens A."/>
            <person name="Mott A."/>
            <person name="O'Neill E."/>
            <person name="Emms D."/>
            <person name="Macleod O."/>
            <person name="Voorheis P."/>
            <person name="Matthews J."/>
            <person name="Matthews K."/>
            <person name="Carrington M."/>
        </authorList>
    </citation>
    <scope>NUCLEOTIDE SEQUENCE [LARGE SCALE GENOMIC DNA]</scope>
    <source>
        <strain evidence="3">Edinburgh</strain>
    </source>
</reference>
<comment type="caution">
    <text evidence="3">The sequence shown here is derived from an EMBL/GenBank/DDBJ whole genome shotgun (WGS) entry which is preliminary data.</text>
</comment>
<dbReference type="AlphaFoldDB" id="A0A1X0NSQ5"/>
<feature type="compositionally biased region" description="Polar residues" evidence="1">
    <location>
        <begin position="197"/>
        <end position="206"/>
    </location>
</feature>
<dbReference type="STRING" id="67003.A0A1X0NSQ5"/>
<feature type="domain" description="J" evidence="2">
    <location>
        <begin position="17"/>
        <end position="84"/>
    </location>
</feature>
<sequence length="221" mass="25671">MTTDTTHVQKHTVLHLTYYEIFSLDPTAKNIDLDAVQRAYRRFALLFHPDKDPTPAAREAFDRIKLAAETLADPQKRRDYDEELLHASHRQDRQEGIGSARQRQQQEEMEEEARMADMILRQKEAESAAKAAATREEEEEKEAAAKQMLHELTNVLTTPFKRMESALVYEWDIDEDLLQMKEKEVDALMRKLRQYDNTHGGEQNDTVGVRTAGTKRERSEI</sequence>
<evidence type="ECO:0000313" key="4">
    <source>
        <dbReference type="Proteomes" id="UP000192257"/>
    </source>
</evidence>
<evidence type="ECO:0000256" key="1">
    <source>
        <dbReference type="SAM" id="MobiDB-lite"/>
    </source>
</evidence>
<dbReference type="GO" id="GO:0071218">
    <property type="term" value="P:cellular response to misfolded protein"/>
    <property type="evidence" value="ECO:0007669"/>
    <property type="project" value="TreeGrafter"/>
</dbReference>
<dbReference type="CDD" id="cd06257">
    <property type="entry name" value="DnaJ"/>
    <property type="match status" value="1"/>
</dbReference>
<dbReference type="EMBL" id="NBCO01000023">
    <property type="protein sequence ID" value="ORC87219.1"/>
    <property type="molecule type" value="Genomic_DNA"/>
</dbReference>
<dbReference type="PRINTS" id="PR00625">
    <property type="entry name" value="JDOMAIN"/>
</dbReference>
<dbReference type="GO" id="GO:0005789">
    <property type="term" value="C:endoplasmic reticulum membrane"/>
    <property type="evidence" value="ECO:0007669"/>
    <property type="project" value="TreeGrafter"/>
</dbReference>
<dbReference type="PANTHER" id="PTHR43908">
    <property type="entry name" value="AT29763P-RELATED"/>
    <property type="match status" value="1"/>
</dbReference>
<protein>
    <submittedName>
        <fullName evidence="3">DnaJ chaperone protein</fullName>
    </submittedName>
</protein>
<feature type="region of interest" description="Disordered" evidence="1">
    <location>
        <begin position="196"/>
        <end position="221"/>
    </location>
</feature>
<dbReference type="InterPro" id="IPR001623">
    <property type="entry name" value="DnaJ_domain"/>
</dbReference>
<dbReference type="Gene3D" id="1.10.287.110">
    <property type="entry name" value="DnaJ domain"/>
    <property type="match status" value="1"/>
</dbReference>
<dbReference type="VEuPathDB" id="TriTrypDB:TM35_000231900"/>
<proteinExistence type="predicted"/>
<dbReference type="PANTHER" id="PTHR43908:SF3">
    <property type="entry name" value="AT29763P-RELATED"/>
    <property type="match status" value="1"/>
</dbReference>
<dbReference type="RefSeq" id="XP_028881285.1">
    <property type="nucleotide sequence ID" value="XM_029027430.1"/>
</dbReference>
<dbReference type="GO" id="GO:0030544">
    <property type="term" value="F:Hsp70 protein binding"/>
    <property type="evidence" value="ECO:0007669"/>
    <property type="project" value="TreeGrafter"/>
</dbReference>
<dbReference type="PROSITE" id="PS50076">
    <property type="entry name" value="DNAJ_2"/>
    <property type="match status" value="1"/>
</dbReference>
<dbReference type="InterPro" id="IPR051100">
    <property type="entry name" value="DnaJ_subfamily_B/C"/>
</dbReference>
<dbReference type="GeneID" id="39987210"/>
<dbReference type="Pfam" id="PF00226">
    <property type="entry name" value="DnaJ"/>
    <property type="match status" value="1"/>
</dbReference>
<evidence type="ECO:0000259" key="2">
    <source>
        <dbReference type="PROSITE" id="PS50076"/>
    </source>
</evidence>